<name>A0AAN8URF7_9MAGN</name>
<dbReference type="Proteomes" id="UP001370490">
    <property type="component" value="Unassembled WGS sequence"/>
</dbReference>
<dbReference type="Pfam" id="PF00847">
    <property type="entry name" value="AP2"/>
    <property type="match status" value="1"/>
</dbReference>
<dbReference type="InterPro" id="IPR044808">
    <property type="entry name" value="ERF_plant"/>
</dbReference>
<dbReference type="PRINTS" id="PR00367">
    <property type="entry name" value="ETHRSPELEMNT"/>
</dbReference>
<evidence type="ECO:0000313" key="8">
    <source>
        <dbReference type="EMBL" id="KAK6920375.1"/>
    </source>
</evidence>
<keyword evidence="9" id="KW-1185">Reference proteome</keyword>
<comment type="subcellular location">
    <subcellularLocation>
        <location evidence="1">Nucleus</location>
    </subcellularLocation>
</comment>
<evidence type="ECO:0000256" key="5">
    <source>
        <dbReference type="ARBA" id="ARBA00023242"/>
    </source>
</evidence>
<dbReference type="AlphaFoldDB" id="A0AAN8URF7"/>
<dbReference type="PANTHER" id="PTHR31190">
    <property type="entry name" value="DNA-BINDING DOMAIN"/>
    <property type="match status" value="1"/>
</dbReference>
<dbReference type="GO" id="GO:0005634">
    <property type="term" value="C:nucleus"/>
    <property type="evidence" value="ECO:0007669"/>
    <property type="project" value="UniProtKB-SubCell"/>
</dbReference>
<comment type="caution">
    <text evidence="8">The sequence shown here is derived from an EMBL/GenBank/DDBJ whole genome shotgun (WGS) entry which is preliminary data.</text>
</comment>
<sequence length="204" mass="22851">MSGETTTSESDFAVLENIRHFLLGQFEDNFGDYMLNFADTATTSYNDHSVDVSVNLESAYKDQSSSGTESYATAENEVKLEAWETAVQEEDVVVREAHAQPKGRKYRGVRRRPWGTYAAEIRDPARNGARVWLGTYETAEEAAMAYDQAAFKIRGSRALLNFPHLIGSDQPELRRVTPKRRASDCGSVPSSSFQQLNSKKARLQ</sequence>
<evidence type="ECO:0000256" key="1">
    <source>
        <dbReference type="ARBA" id="ARBA00004123"/>
    </source>
</evidence>
<dbReference type="GO" id="GO:0009873">
    <property type="term" value="P:ethylene-activated signaling pathway"/>
    <property type="evidence" value="ECO:0007669"/>
    <property type="project" value="InterPro"/>
</dbReference>
<dbReference type="PROSITE" id="PS51032">
    <property type="entry name" value="AP2_ERF"/>
    <property type="match status" value="1"/>
</dbReference>
<dbReference type="Gene3D" id="3.30.730.10">
    <property type="entry name" value="AP2/ERF domain"/>
    <property type="match status" value="1"/>
</dbReference>
<dbReference type="InterPro" id="IPR016177">
    <property type="entry name" value="DNA-bd_dom_sf"/>
</dbReference>
<feature type="region of interest" description="Disordered" evidence="6">
    <location>
        <begin position="171"/>
        <end position="204"/>
    </location>
</feature>
<dbReference type="GO" id="GO:0003700">
    <property type="term" value="F:DNA-binding transcription factor activity"/>
    <property type="evidence" value="ECO:0007669"/>
    <property type="project" value="InterPro"/>
</dbReference>
<dbReference type="SUPFAM" id="SSF54171">
    <property type="entry name" value="DNA-binding domain"/>
    <property type="match status" value="1"/>
</dbReference>
<dbReference type="PANTHER" id="PTHR31190:SF407">
    <property type="entry name" value="ETHYLENE-RESPONSIVE TRANSCRIPTION FACTOR 13-LIKE"/>
    <property type="match status" value="1"/>
</dbReference>
<evidence type="ECO:0000259" key="7">
    <source>
        <dbReference type="PROSITE" id="PS51032"/>
    </source>
</evidence>
<feature type="domain" description="AP2/ERF" evidence="7">
    <location>
        <begin position="105"/>
        <end position="163"/>
    </location>
</feature>
<accession>A0AAN8URF7</accession>
<proteinExistence type="predicted"/>
<dbReference type="InterPro" id="IPR036955">
    <property type="entry name" value="AP2/ERF_dom_sf"/>
</dbReference>
<keyword evidence="4" id="KW-0804">Transcription</keyword>
<keyword evidence="5" id="KW-0539">Nucleus</keyword>
<evidence type="ECO:0000256" key="3">
    <source>
        <dbReference type="ARBA" id="ARBA00023125"/>
    </source>
</evidence>
<evidence type="ECO:0000256" key="2">
    <source>
        <dbReference type="ARBA" id="ARBA00023015"/>
    </source>
</evidence>
<dbReference type="SMART" id="SM00380">
    <property type="entry name" value="AP2"/>
    <property type="match status" value="1"/>
</dbReference>
<keyword evidence="3" id="KW-0238">DNA-binding</keyword>
<dbReference type="EMBL" id="JBAMMX010000021">
    <property type="protein sequence ID" value="KAK6920375.1"/>
    <property type="molecule type" value="Genomic_DNA"/>
</dbReference>
<dbReference type="GO" id="GO:0003677">
    <property type="term" value="F:DNA binding"/>
    <property type="evidence" value="ECO:0007669"/>
    <property type="project" value="UniProtKB-KW"/>
</dbReference>
<evidence type="ECO:0000313" key="9">
    <source>
        <dbReference type="Proteomes" id="UP001370490"/>
    </source>
</evidence>
<reference evidence="8 9" key="1">
    <citation type="submission" date="2023-12" db="EMBL/GenBank/DDBJ databases">
        <title>A high-quality genome assembly for Dillenia turbinata (Dilleniales).</title>
        <authorList>
            <person name="Chanderbali A."/>
        </authorList>
    </citation>
    <scope>NUCLEOTIDE SEQUENCE [LARGE SCALE GENOMIC DNA]</scope>
    <source>
        <strain evidence="8">LSX21</strain>
        <tissue evidence="8">Leaf</tissue>
    </source>
</reference>
<feature type="compositionally biased region" description="Polar residues" evidence="6">
    <location>
        <begin position="188"/>
        <end position="198"/>
    </location>
</feature>
<gene>
    <name evidence="8" type="ORF">RJ641_016279</name>
</gene>
<evidence type="ECO:0000256" key="4">
    <source>
        <dbReference type="ARBA" id="ARBA00023163"/>
    </source>
</evidence>
<dbReference type="CDD" id="cd00018">
    <property type="entry name" value="AP2"/>
    <property type="match status" value="1"/>
</dbReference>
<dbReference type="InterPro" id="IPR001471">
    <property type="entry name" value="AP2/ERF_dom"/>
</dbReference>
<evidence type="ECO:0000256" key="6">
    <source>
        <dbReference type="SAM" id="MobiDB-lite"/>
    </source>
</evidence>
<dbReference type="FunFam" id="3.30.730.10:FF:000001">
    <property type="entry name" value="Ethylene-responsive transcription factor 2"/>
    <property type="match status" value="1"/>
</dbReference>
<organism evidence="8 9">
    <name type="scientific">Dillenia turbinata</name>
    <dbReference type="NCBI Taxonomy" id="194707"/>
    <lineage>
        <taxon>Eukaryota</taxon>
        <taxon>Viridiplantae</taxon>
        <taxon>Streptophyta</taxon>
        <taxon>Embryophyta</taxon>
        <taxon>Tracheophyta</taxon>
        <taxon>Spermatophyta</taxon>
        <taxon>Magnoliopsida</taxon>
        <taxon>eudicotyledons</taxon>
        <taxon>Gunneridae</taxon>
        <taxon>Pentapetalae</taxon>
        <taxon>Dilleniales</taxon>
        <taxon>Dilleniaceae</taxon>
        <taxon>Dillenia</taxon>
    </lineage>
</organism>
<protein>
    <submittedName>
        <fullName evidence="8">AP2/ERF domain</fullName>
    </submittedName>
</protein>
<keyword evidence="2" id="KW-0805">Transcription regulation</keyword>